<dbReference type="CDD" id="cd24161">
    <property type="entry name" value="NUDIX_ADPRase_Ndx2"/>
    <property type="match status" value="1"/>
</dbReference>
<dbReference type="InterPro" id="IPR000086">
    <property type="entry name" value="NUDIX_hydrolase_dom"/>
</dbReference>
<sequence length="188" mass="20966">MTIETLASKEVYRNRWMTVREDSIRRPDGSTGIYGVVCKVDFVLIIPYENGRFHLVEQYRYPVKGRFLEFPQGSWETRADVPPEVVAAGELQEETGLVAGRMVPLGHLFNAPGYSTQGMHVFLAEDLSRGEQKLEHEEGDLVRTEVSVEAFEALVREGRIKDASTLSAYALLRMHRSLQAPGGAAGAL</sequence>
<evidence type="ECO:0000256" key="6">
    <source>
        <dbReference type="ARBA" id="ARBA00032162"/>
    </source>
</evidence>
<comment type="similarity">
    <text evidence="3">Belongs to the Nudix hydrolase family. NudK subfamily.</text>
</comment>
<dbReference type="Proteomes" id="UP001221838">
    <property type="component" value="Unassembled WGS sequence"/>
</dbReference>
<evidence type="ECO:0000256" key="5">
    <source>
        <dbReference type="ARBA" id="ARBA00022801"/>
    </source>
</evidence>
<dbReference type="InterPro" id="IPR015797">
    <property type="entry name" value="NUDIX_hydrolase-like_dom_sf"/>
</dbReference>
<dbReference type="PANTHER" id="PTHR11839:SF18">
    <property type="entry name" value="NUDIX HYDROLASE DOMAIN-CONTAINING PROTEIN"/>
    <property type="match status" value="1"/>
</dbReference>
<evidence type="ECO:0000256" key="7">
    <source>
        <dbReference type="ARBA" id="ARBA00032272"/>
    </source>
</evidence>
<organism evidence="9 10">
    <name type="scientific">Stigmatella ashevillensis</name>
    <dbReference type="NCBI Taxonomy" id="2995309"/>
    <lineage>
        <taxon>Bacteria</taxon>
        <taxon>Pseudomonadati</taxon>
        <taxon>Myxococcota</taxon>
        <taxon>Myxococcia</taxon>
        <taxon>Myxococcales</taxon>
        <taxon>Cystobacterineae</taxon>
        <taxon>Archangiaceae</taxon>
        <taxon>Stigmatella</taxon>
    </lineage>
</organism>
<comment type="catalytic activity">
    <reaction evidence="1">
        <text>GDP-alpha-D-mannose + H2O = alpha-D-mannose 1-phosphate + GMP + 2 H(+)</text>
        <dbReference type="Rhea" id="RHEA:27978"/>
        <dbReference type="ChEBI" id="CHEBI:15377"/>
        <dbReference type="ChEBI" id="CHEBI:15378"/>
        <dbReference type="ChEBI" id="CHEBI:57527"/>
        <dbReference type="ChEBI" id="CHEBI:58115"/>
        <dbReference type="ChEBI" id="CHEBI:58409"/>
    </reaction>
</comment>
<evidence type="ECO:0000256" key="1">
    <source>
        <dbReference type="ARBA" id="ARBA00000847"/>
    </source>
</evidence>
<dbReference type="Gene3D" id="3.90.79.10">
    <property type="entry name" value="Nucleoside Triphosphate Pyrophosphohydrolase"/>
    <property type="match status" value="1"/>
</dbReference>
<comment type="cofactor">
    <cofactor evidence="2">
        <name>Mg(2+)</name>
        <dbReference type="ChEBI" id="CHEBI:18420"/>
    </cofactor>
</comment>
<dbReference type="GO" id="GO:0016787">
    <property type="term" value="F:hydrolase activity"/>
    <property type="evidence" value="ECO:0007669"/>
    <property type="project" value="UniProtKB-KW"/>
</dbReference>
<evidence type="ECO:0000313" key="10">
    <source>
        <dbReference type="Proteomes" id="UP001221838"/>
    </source>
</evidence>
<evidence type="ECO:0000256" key="3">
    <source>
        <dbReference type="ARBA" id="ARBA00007275"/>
    </source>
</evidence>
<dbReference type="PROSITE" id="PS51462">
    <property type="entry name" value="NUDIX"/>
    <property type="match status" value="1"/>
</dbReference>
<proteinExistence type="inferred from homology"/>
<dbReference type="Pfam" id="PF00293">
    <property type="entry name" value="NUDIX"/>
    <property type="match status" value="1"/>
</dbReference>
<gene>
    <name evidence="9" type="ORF">POL68_02185</name>
</gene>
<dbReference type="SUPFAM" id="SSF55811">
    <property type="entry name" value="Nudix"/>
    <property type="match status" value="1"/>
</dbReference>
<accession>A0ABT5D4U9</accession>
<dbReference type="RefSeq" id="WP_272134506.1">
    <property type="nucleotide sequence ID" value="NZ_JAQNDM010000001.1"/>
</dbReference>
<name>A0ABT5D4U9_9BACT</name>
<comment type="caution">
    <text evidence="9">The sequence shown here is derived from an EMBL/GenBank/DDBJ whole genome shotgun (WGS) entry which is preliminary data.</text>
</comment>
<keyword evidence="10" id="KW-1185">Reference proteome</keyword>
<evidence type="ECO:0000256" key="4">
    <source>
        <dbReference type="ARBA" id="ARBA00016377"/>
    </source>
</evidence>
<reference evidence="9 10" key="1">
    <citation type="submission" date="2022-11" db="EMBL/GenBank/DDBJ databases">
        <title>Minimal conservation of predation-associated metabolite biosynthetic gene clusters underscores biosynthetic potential of Myxococcota including descriptions for ten novel species: Archangium lansinium sp. nov., Myxococcus landrumus sp. nov., Nannocystis bai.</title>
        <authorList>
            <person name="Ahearne A."/>
            <person name="Stevens C."/>
            <person name="Dowd S."/>
        </authorList>
    </citation>
    <scope>NUCLEOTIDE SEQUENCE [LARGE SCALE GENOMIC DNA]</scope>
    <source>
        <strain evidence="9 10">NCWAL01</strain>
    </source>
</reference>
<keyword evidence="5 9" id="KW-0378">Hydrolase</keyword>
<evidence type="ECO:0000256" key="2">
    <source>
        <dbReference type="ARBA" id="ARBA00001946"/>
    </source>
</evidence>
<dbReference type="EMBL" id="JAQNDM010000001">
    <property type="protein sequence ID" value="MDC0707267.1"/>
    <property type="molecule type" value="Genomic_DNA"/>
</dbReference>
<protein>
    <recommendedName>
        <fullName evidence="4">GDP-mannose pyrophosphatase</fullName>
    </recommendedName>
    <alternativeName>
        <fullName evidence="6">GDP-mannose hydrolase</fullName>
    </alternativeName>
    <alternativeName>
        <fullName evidence="7">GDPMK</fullName>
    </alternativeName>
</protein>
<evidence type="ECO:0000259" key="8">
    <source>
        <dbReference type="PROSITE" id="PS51462"/>
    </source>
</evidence>
<feature type="domain" description="Nudix hydrolase" evidence="8">
    <location>
        <begin position="38"/>
        <end position="168"/>
    </location>
</feature>
<dbReference type="PANTHER" id="PTHR11839">
    <property type="entry name" value="UDP/ADP-SUGAR PYROPHOSPHATASE"/>
    <property type="match status" value="1"/>
</dbReference>
<evidence type="ECO:0000313" key="9">
    <source>
        <dbReference type="EMBL" id="MDC0707267.1"/>
    </source>
</evidence>